<keyword evidence="5 8" id="KW-1133">Transmembrane helix</keyword>
<evidence type="ECO:0000256" key="7">
    <source>
        <dbReference type="SAM" id="MobiDB-lite"/>
    </source>
</evidence>
<accession>A0ABP3ZM50</accession>
<organism evidence="9 10">
    <name type="scientific">Pseudonocardia zijingensis</name>
    <dbReference type="NCBI Taxonomy" id="153376"/>
    <lineage>
        <taxon>Bacteria</taxon>
        <taxon>Bacillati</taxon>
        <taxon>Actinomycetota</taxon>
        <taxon>Actinomycetes</taxon>
        <taxon>Pseudonocardiales</taxon>
        <taxon>Pseudonocardiaceae</taxon>
        <taxon>Pseudonocardia</taxon>
    </lineage>
</organism>
<name>A0ABP3ZM50_9PSEU</name>
<evidence type="ECO:0000313" key="10">
    <source>
        <dbReference type="Proteomes" id="UP001499967"/>
    </source>
</evidence>
<keyword evidence="10" id="KW-1185">Reference proteome</keyword>
<evidence type="ECO:0000256" key="4">
    <source>
        <dbReference type="ARBA" id="ARBA00022692"/>
    </source>
</evidence>
<keyword evidence="4 8" id="KW-0812">Transmembrane</keyword>
<comment type="similarity">
    <text evidence="2">Belongs to the NrfD family.</text>
</comment>
<evidence type="ECO:0000256" key="5">
    <source>
        <dbReference type="ARBA" id="ARBA00022989"/>
    </source>
</evidence>
<protein>
    <submittedName>
        <fullName evidence="9">Polysulfide reductase NrfD</fullName>
    </submittedName>
</protein>
<evidence type="ECO:0000256" key="6">
    <source>
        <dbReference type="ARBA" id="ARBA00023136"/>
    </source>
</evidence>
<dbReference type="InterPro" id="IPR005614">
    <property type="entry name" value="NrfD-like"/>
</dbReference>
<feature type="transmembrane region" description="Helical" evidence="8">
    <location>
        <begin position="73"/>
        <end position="93"/>
    </location>
</feature>
<feature type="transmembrane region" description="Helical" evidence="8">
    <location>
        <begin position="180"/>
        <end position="201"/>
    </location>
</feature>
<evidence type="ECO:0000313" key="9">
    <source>
        <dbReference type="EMBL" id="GAA0924377.1"/>
    </source>
</evidence>
<dbReference type="Pfam" id="PF03916">
    <property type="entry name" value="NrfD"/>
    <property type="match status" value="1"/>
</dbReference>
<proteinExistence type="inferred from homology"/>
<feature type="region of interest" description="Disordered" evidence="7">
    <location>
        <begin position="295"/>
        <end position="321"/>
    </location>
</feature>
<comment type="subcellular location">
    <subcellularLocation>
        <location evidence="1">Cell membrane</location>
        <topology evidence="1">Multi-pass membrane protein</topology>
    </subcellularLocation>
</comment>
<dbReference type="Gene3D" id="1.20.1630.10">
    <property type="entry name" value="Formate dehydrogenase/DMSO reductase domain"/>
    <property type="match status" value="1"/>
</dbReference>
<keyword evidence="3" id="KW-1003">Cell membrane</keyword>
<feature type="transmembrane region" description="Helical" evidence="8">
    <location>
        <begin position="41"/>
        <end position="61"/>
    </location>
</feature>
<feature type="transmembrane region" description="Helical" evidence="8">
    <location>
        <begin position="143"/>
        <end position="168"/>
    </location>
</feature>
<evidence type="ECO:0000256" key="2">
    <source>
        <dbReference type="ARBA" id="ARBA00008929"/>
    </source>
</evidence>
<evidence type="ECO:0000256" key="1">
    <source>
        <dbReference type="ARBA" id="ARBA00004651"/>
    </source>
</evidence>
<comment type="caution">
    <text evidence="9">The sequence shown here is derived from an EMBL/GenBank/DDBJ whole genome shotgun (WGS) entry which is preliminary data.</text>
</comment>
<dbReference type="EMBL" id="BAAAHP010000023">
    <property type="protein sequence ID" value="GAA0924377.1"/>
    <property type="molecule type" value="Genomic_DNA"/>
</dbReference>
<keyword evidence="6 8" id="KW-0472">Membrane</keyword>
<dbReference type="Proteomes" id="UP001499967">
    <property type="component" value="Unassembled WGS sequence"/>
</dbReference>
<gene>
    <name evidence="9" type="primary">nrfD</name>
    <name evidence="9" type="ORF">GCM10009559_08800</name>
</gene>
<evidence type="ECO:0000256" key="8">
    <source>
        <dbReference type="SAM" id="Phobius"/>
    </source>
</evidence>
<sequence length="321" mass="32159">MTRAHADRRKPVEEPAVPPADFRSYYGRPILKQPTWKNPDVPGYLFSGGLAGASAVVAEFARATGRPGLARTARLGAAGGALAGVVLLVHDLHRPARFLNMLRVVKPTSPLSVGTWILSPFSALASAAAASELTGIAPALGRLAGVGAAALGGPMTSYTAVLLTNTAVPAWHGAYREMPFVFGGSAAAAAGGLGLVGAPVAENAPAARLGAAGAAVELAAGALMEHRLGLIGDRYRTGAAGTCMRVAKALSVIGAAGALAGRRHRGVAAASGAALMAGSLLTRFGVFLAGKASAADPRDTVVPQRARAAEADRAQAPEGTG</sequence>
<dbReference type="RefSeq" id="WP_343939154.1">
    <property type="nucleotide sequence ID" value="NZ_BAAAHP010000023.1"/>
</dbReference>
<evidence type="ECO:0000256" key="3">
    <source>
        <dbReference type="ARBA" id="ARBA00022475"/>
    </source>
</evidence>
<feature type="transmembrane region" description="Helical" evidence="8">
    <location>
        <begin position="113"/>
        <end position="131"/>
    </location>
</feature>
<reference evidence="10" key="1">
    <citation type="journal article" date="2019" name="Int. J. Syst. Evol. Microbiol.">
        <title>The Global Catalogue of Microorganisms (GCM) 10K type strain sequencing project: providing services to taxonomists for standard genome sequencing and annotation.</title>
        <authorList>
            <consortium name="The Broad Institute Genomics Platform"/>
            <consortium name="The Broad Institute Genome Sequencing Center for Infectious Disease"/>
            <person name="Wu L."/>
            <person name="Ma J."/>
        </authorList>
    </citation>
    <scope>NUCLEOTIDE SEQUENCE [LARGE SCALE GENOMIC DNA]</scope>
    <source>
        <strain evidence="10">JCM 11117</strain>
    </source>
</reference>